<reference evidence="5 6" key="1">
    <citation type="submission" date="2021-02" db="EMBL/GenBank/DDBJ databases">
        <title>Plant Genome Project.</title>
        <authorList>
            <person name="Zhang R.-G."/>
        </authorList>
    </citation>
    <scope>NUCLEOTIDE SEQUENCE [LARGE SCALE GENOMIC DNA]</scope>
    <source>
        <tissue evidence="5">Leaves</tissue>
    </source>
</reference>
<evidence type="ECO:0000256" key="1">
    <source>
        <dbReference type="ARBA" id="ARBA00005771"/>
    </source>
</evidence>
<proteinExistence type="inferred from homology"/>
<evidence type="ECO:0000313" key="5">
    <source>
        <dbReference type="EMBL" id="KAH7543723.1"/>
    </source>
</evidence>
<evidence type="ECO:0000256" key="2">
    <source>
        <dbReference type="ARBA" id="ARBA00022679"/>
    </source>
</evidence>
<dbReference type="Pfam" id="PF00685">
    <property type="entry name" value="Sulfotransfer_1"/>
    <property type="match status" value="1"/>
</dbReference>
<keyword evidence="2 3" id="KW-0808">Transferase</keyword>
<dbReference type="InterPro" id="IPR000863">
    <property type="entry name" value="Sulfotransferase_dom"/>
</dbReference>
<evidence type="ECO:0000313" key="6">
    <source>
        <dbReference type="Proteomes" id="UP000827721"/>
    </source>
</evidence>
<dbReference type="Proteomes" id="UP000827721">
    <property type="component" value="Unassembled WGS sequence"/>
</dbReference>
<gene>
    <name evidence="5" type="ORF">JRO89_XS15G0006100</name>
</gene>
<evidence type="ECO:0000259" key="4">
    <source>
        <dbReference type="Pfam" id="PF00685"/>
    </source>
</evidence>
<evidence type="ECO:0000256" key="3">
    <source>
        <dbReference type="RuleBase" id="RU361155"/>
    </source>
</evidence>
<dbReference type="EC" id="2.8.2.-" evidence="3"/>
<accession>A0ABQ8H0I9</accession>
<dbReference type="Gene3D" id="3.40.50.300">
    <property type="entry name" value="P-loop containing nucleotide triphosphate hydrolases"/>
    <property type="match status" value="1"/>
</dbReference>
<dbReference type="InterPro" id="IPR027417">
    <property type="entry name" value="P-loop_NTPase"/>
</dbReference>
<name>A0ABQ8H0I9_9ROSI</name>
<dbReference type="PANTHER" id="PTHR11783">
    <property type="entry name" value="SULFOTRANSFERASE SULT"/>
    <property type="match status" value="1"/>
</dbReference>
<organism evidence="5 6">
    <name type="scientific">Xanthoceras sorbifolium</name>
    <dbReference type="NCBI Taxonomy" id="99658"/>
    <lineage>
        <taxon>Eukaryota</taxon>
        <taxon>Viridiplantae</taxon>
        <taxon>Streptophyta</taxon>
        <taxon>Embryophyta</taxon>
        <taxon>Tracheophyta</taxon>
        <taxon>Spermatophyta</taxon>
        <taxon>Magnoliopsida</taxon>
        <taxon>eudicotyledons</taxon>
        <taxon>Gunneridae</taxon>
        <taxon>Pentapetalae</taxon>
        <taxon>rosids</taxon>
        <taxon>malvids</taxon>
        <taxon>Sapindales</taxon>
        <taxon>Sapindaceae</taxon>
        <taxon>Xanthoceroideae</taxon>
        <taxon>Xanthoceras</taxon>
    </lineage>
</organism>
<comment type="similarity">
    <text evidence="1 3">Belongs to the sulfotransferase 1 family.</text>
</comment>
<dbReference type="SUPFAM" id="SSF52540">
    <property type="entry name" value="P-loop containing nucleoside triphosphate hydrolases"/>
    <property type="match status" value="1"/>
</dbReference>
<feature type="domain" description="Sulfotransferase" evidence="4">
    <location>
        <begin position="57"/>
        <end position="316"/>
    </location>
</feature>
<sequence>MEKLLDFQNKEDQELLLTLPRVKSWDFPYLYQCQGFWSASMFLHGIISFQKHFQAKDTDIILVTFPKSGASWLKTLTFNIVNRSRYTLENTPLLTTSPHDLVPFLEIQVYGINQFSILEDLHTPRTLATHLPYASLPPSIISSSCRIVYLCRNPLDQFISHWHFAPKIQDQAMTEPILLDDAFEMFCQGVQCYGPIWDHMLGYWKASLEKPDKILFLKYEDLQEDIISCLKKLADFLGCPFTDEEETRGVIEELSKFSSFDNMRNLEVNKTGTLASIGIENNFCFRKGKVGDWTNHLSLSTLKRLEKVMEEKLGESPGLMTFKFNQSSSGERDLE</sequence>
<protein>
    <recommendedName>
        <fullName evidence="3">Sulfotransferase</fullName>
        <ecNumber evidence="3">2.8.2.-</ecNumber>
    </recommendedName>
</protein>
<keyword evidence="6" id="KW-1185">Reference proteome</keyword>
<comment type="caution">
    <text evidence="5">The sequence shown here is derived from an EMBL/GenBank/DDBJ whole genome shotgun (WGS) entry which is preliminary data.</text>
</comment>
<dbReference type="EMBL" id="JAFEMO010000015">
    <property type="protein sequence ID" value="KAH7543723.1"/>
    <property type="molecule type" value="Genomic_DNA"/>
</dbReference>